<reference evidence="1 2" key="1">
    <citation type="submission" date="2016-11" db="EMBL/GenBank/DDBJ databases">
        <authorList>
            <person name="Jaros S."/>
            <person name="Januszkiewicz K."/>
            <person name="Wedrychowicz H."/>
        </authorList>
    </citation>
    <scope>NUCLEOTIDE SEQUENCE [LARGE SCALE GENOMIC DNA]</scope>
    <source>
        <strain evidence="1 2">CGMCC 1.10190</strain>
    </source>
</reference>
<dbReference type="CDD" id="cd09735">
    <property type="entry name" value="Csy1_I-F"/>
    <property type="match status" value="1"/>
</dbReference>
<dbReference type="NCBIfam" id="TIGR02564">
    <property type="entry name" value="cas_Csy1"/>
    <property type="match status" value="1"/>
</dbReference>
<gene>
    <name evidence="1" type="ORF">SAMN04488135_10872</name>
</gene>
<keyword evidence="2" id="KW-1185">Reference proteome</keyword>
<protein>
    <submittedName>
        <fullName evidence="1">CRISPR-associated protein, Csy1 family</fullName>
    </submittedName>
</protein>
<evidence type="ECO:0000313" key="2">
    <source>
        <dbReference type="Proteomes" id="UP000184226"/>
    </source>
</evidence>
<dbReference type="EMBL" id="FQXE01000008">
    <property type="protein sequence ID" value="SHI07158.1"/>
    <property type="molecule type" value="Genomic_DNA"/>
</dbReference>
<organism evidence="1 2">
    <name type="scientific">Pollutimonas bauzanensis</name>
    <dbReference type="NCBI Taxonomy" id="658167"/>
    <lineage>
        <taxon>Bacteria</taxon>
        <taxon>Pseudomonadati</taxon>
        <taxon>Pseudomonadota</taxon>
        <taxon>Betaproteobacteria</taxon>
        <taxon>Burkholderiales</taxon>
        <taxon>Alcaligenaceae</taxon>
        <taxon>Pollutimonas</taxon>
    </lineage>
</organism>
<dbReference type="OrthoDB" id="9815616at2"/>
<name>A0A1M5Y5R4_9BURK</name>
<dbReference type="AlphaFoldDB" id="A0A1M5Y5R4"/>
<dbReference type="Proteomes" id="UP000184226">
    <property type="component" value="Unassembled WGS sequence"/>
</dbReference>
<proteinExistence type="predicted"/>
<evidence type="ECO:0000313" key="1">
    <source>
        <dbReference type="EMBL" id="SHI07158.1"/>
    </source>
</evidence>
<accession>A0A1M5Y5R4</accession>
<dbReference type="Pfam" id="PF09611">
    <property type="entry name" value="Cas_Csy1"/>
    <property type="match status" value="1"/>
</dbReference>
<sequence>MDDINQHRRSGFQAVIKQFLKERLDARLDKLPEDDSRRQSLIAQFEPETWIADAARRVGQIQAATHILKAVHPDARGTNFYLSPDSLPSHAEVGSHALGDDFAGDVVGNAAALDVYKFLRQTCDGKTLLDAVLAGDADLKAAFSEDSAQAQTWMESFAGLVQARGGVATHTRAKQVYWLVGRDPCNDGDFHLLAPLYASSLAHALHSAINEDRFGDAAKAARQARRDKQDHPTGYSDYPQLLVQKLGGTKPQNVSQLNSERGGVNYLLASLPPVWKSGDLREPWRVDSVFAIFGARIPVRAAVRELKRFLKADPPETMATRNYRDELVDGIIDELVSYAGELQEGLTPGWSADALCRLPKEECLWLDIGRSKQDEGFRSEWLWFDWPLEIGKRFGNWLNGALGKNLPLGDIEQRQWRRELLTDPLWALQLDQGKRNINKVTKAAGEEA</sequence>
<dbReference type="STRING" id="658167.SAMN04488135_10872"/>
<dbReference type="RefSeq" id="WP_073104313.1">
    <property type="nucleotide sequence ID" value="NZ_FQXE01000008.1"/>
</dbReference>
<dbReference type="InterPro" id="IPR013397">
    <property type="entry name" value="CRISPR-assoc_prot_Csy1"/>
</dbReference>